<protein>
    <submittedName>
        <fullName evidence="2">Uncharacterized protein</fullName>
    </submittedName>
</protein>
<sequence>MKTKYLSGLVLLLLLAVGFASCNDDEEHWYDSMKDGRPFFSGHVVRFYFIDEEGHDLINMIALPISSKTLLDTPPAPPTEFASTTDGLWYNNEINNIVMDKDENLNSFFTYAYGDSRYSDFTFYVYFKGKPYEMALQHRYQGKRKANGDYISDIVSWKVNGKLIYSADEPTYRRKVFIMCKADGETVITSK</sequence>
<dbReference type="RefSeq" id="WP_122201490.1">
    <property type="nucleotide sequence ID" value="NZ_CABJFV010000006.1"/>
</dbReference>
<keyword evidence="1" id="KW-0732">Signal</keyword>
<gene>
    <name evidence="2" type="ORF">DW888_10435</name>
</gene>
<reference evidence="2 3" key="1">
    <citation type="submission" date="2018-08" db="EMBL/GenBank/DDBJ databases">
        <title>A genome reference for cultivated species of the human gut microbiota.</title>
        <authorList>
            <person name="Zou Y."/>
            <person name="Xue W."/>
            <person name="Luo G."/>
        </authorList>
    </citation>
    <scope>NUCLEOTIDE SEQUENCE [LARGE SCALE GENOMIC DNA]</scope>
    <source>
        <strain evidence="2 3">AM40-30BH</strain>
    </source>
</reference>
<dbReference type="AlphaFoldDB" id="A0A413VPG3"/>
<evidence type="ECO:0000256" key="1">
    <source>
        <dbReference type="SAM" id="SignalP"/>
    </source>
</evidence>
<name>A0A413VPG3_9BACE</name>
<evidence type="ECO:0000313" key="3">
    <source>
        <dbReference type="Proteomes" id="UP000284379"/>
    </source>
</evidence>
<dbReference type="EMBL" id="QSGO01000006">
    <property type="protein sequence ID" value="RHB35527.1"/>
    <property type="molecule type" value="Genomic_DNA"/>
</dbReference>
<organism evidence="2 3">
    <name type="scientific">Bacteroides nordii</name>
    <dbReference type="NCBI Taxonomy" id="291645"/>
    <lineage>
        <taxon>Bacteria</taxon>
        <taxon>Pseudomonadati</taxon>
        <taxon>Bacteroidota</taxon>
        <taxon>Bacteroidia</taxon>
        <taxon>Bacteroidales</taxon>
        <taxon>Bacteroidaceae</taxon>
        <taxon>Bacteroides</taxon>
    </lineage>
</organism>
<accession>A0A413VPG3</accession>
<feature type="signal peptide" evidence="1">
    <location>
        <begin position="1"/>
        <end position="22"/>
    </location>
</feature>
<comment type="caution">
    <text evidence="2">The sequence shown here is derived from an EMBL/GenBank/DDBJ whole genome shotgun (WGS) entry which is preliminary data.</text>
</comment>
<evidence type="ECO:0000313" key="2">
    <source>
        <dbReference type="EMBL" id="RHB35527.1"/>
    </source>
</evidence>
<dbReference type="PROSITE" id="PS51257">
    <property type="entry name" value="PROKAR_LIPOPROTEIN"/>
    <property type="match status" value="1"/>
</dbReference>
<proteinExistence type="predicted"/>
<dbReference type="Proteomes" id="UP000284379">
    <property type="component" value="Unassembled WGS sequence"/>
</dbReference>
<feature type="chain" id="PRO_5019444204" evidence="1">
    <location>
        <begin position="23"/>
        <end position="191"/>
    </location>
</feature>